<dbReference type="AlphaFoldDB" id="E3MK00"/>
<dbReference type="HOGENOM" id="CLU_422891_0_0_1"/>
<sequence>MSKVTELPSWAGASPENVEFLNFIAEKAQFVKDPFNIRNICREFKNRARTRSSDSNLSSKLMRYRKRIHELDEFDIDTKVKILYALSAPIDRTFLKELTEQAEIVLDAHGRITEYHKKTGGLDLKGEHIFQKELPLNTQRNRALMEILMEKSKETSCFPITDVSLIREFKMLTNDTNSECYLRRVYQQMKTQIYSSNELDNETKIKMLFISSASIPKSVLEEIRKDAEVEVDEEMRITRYESNDGNLKLSGKQSLPAKMGNEKRTRRKRMGTAYLGEYGKILEQRELEMHKNPKKRRYYTVGSNIVKKRSQRIQEEMENIPNEKYKEIWRNSMEDVDNSEYFYEELYEEEAEEIQYYPDFPISIKQETQIEEFSHETPFLYNSFDSQHSQYATSSSEQSFNFPYHDGFTGSQQSDSSENQQFPFDLLSKEDVDSILLASEHPILEEKPLLFDVKPELIDLNSIPDENFLNFINNDDQFFISSNENEESASASGASSDSISLTEILSIFRDLTDEIGLKKLRDELSMKIVQLEPRNLVKIRSRPLPSHAHFPNIQNISINSILLALDSALPVITKSIAPPEMFPSINLADFLRLLRNATSRMNSSQLGEFQQELDEMCNDEEKKKNRNISHETIRHGLEHALDIILPLF</sequence>
<keyword evidence="4" id="KW-1185">Reference proteome</keyword>
<dbReference type="OrthoDB" id="5808641at2759"/>
<dbReference type="InterPro" id="IPR053315">
    <property type="entry name" value="Peptidase_C14A"/>
</dbReference>
<feature type="domain" description="SPK" evidence="2">
    <location>
        <begin position="16"/>
        <end position="126"/>
    </location>
</feature>
<dbReference type="Pfam" id="PF04435">
    <property type="entry name" value="SPK"/>
    <property type="match status" value="2"/>
</dbReference>
<protein>
    <recommendedName>
        <fullName evidence="2">SPK domain-containing protein</fullName>
    </recommendedName>
</protein>
<name>E3MK00_CAERE</name>
<accession>E3MK00</accession>
<dbReference type="InParanoid" id="E3MK00"/>
<dbReference type="SMART" id="SM00583">
    <property type="entry name" value="SPK"/>
    <property type="match status" value="2"/>
</dbReference>
<dbReference type="EMBL" id="DS268451">
    <property type="protein sequence ID" value="EFP03915.1"/>
    <property type="molecule type" value="Genomic_DNA"/>
</dbReference>
<gene>
    <name evidence="3" type="ORF">CRE_28775</name>
</gene>
<feature type="region of interest" description="Disordered" evidence="1">
    <location>
        <begin position="395"/>
        <end position="420"/>
    </location>
</feature>
<evidence type="ECO:0000313" key="4">
    <source>
        <dbReference type="Proteomes" id="UP000008281"/>
    </source>
</evidence>
<evidence type="ECO:0000313" key="3">
    <source>
        <dbReference type="EMBL" id="EFP03915.1"/>
    </source>
</evidence>
<evidence type="ECO:0000259" key="2">
    <source>
        <dbReference type="SMART" id="SM00583"/>
    </source>
</evidence>
<evidence type="ECO:0000256" key="1">
    <source>
        <dbReference type="SAM" id="MobiDB-lite"/>
    </source>
</evidence>
<dbReference type="Proteomes" id="UP000008281">
    <property type="component" value="Unassembled WGS sequence"/>
</dbReference>
<feature type="compositionally biased region" description="Polar residues" evidence="1">
    <location>
        <begin position="409"/>
        <end position="420"/>
    </location>
</feature>
<dbReference type="InterPro" id="IPR006570">
    <property type="entry name" value="SPK_dom"/>
</dbReference>
<feature type="domain" description="SPK" evidence="2">
    <location>
        <begin position="140"/>
        <end position="251"/>
    </location>
</feature>
<proteinExistence type="predicted"/>
<organism evidence="4">
    <name type="scientific">Caenorhabditis remanei</name>
    <name type="common">Caenorhabditis vulgaris</name>
    <dbReference type="NCBI Taxonomy" id="31234"/>
    <lineage>
        <taxon>Eukaryota</taxon>
        <taxon>Metazoa</taxon>
        <taxon>Ecdysozoa</taxon>
        <taxon>Nematoda</taxon>
        <taxon>Chromadorea</taxon>
        <taxon>Rhabditida</taxon>
        <taxon>Rhabditina</taxon>
        <taxon>Rhabditomorpha</taxon>
        <taxon>Rhabditoidea</taxon>
        <taxon>Rhabditidae</taxon>
        <taxon>Peloderinae</taxon>
        <taxon>Caenorhabditis</taxon>
    </lineage>
</organism>
<reference evidence="3" key="1">
    <citation type="submission" date="2007-07" db="EMBL/GenBank/DDBJ databases">
        <title>PCAP assembly of the Caenorhabditis remanei genome.</title>
        <authorList>
            <consortium name="The Caenorhabditis remanei Sequencing Consortium"/>
            <person name="Wilson R.K."/>
        </authorList>
    </citation>
    <scope>NUCLEOTIDE SEQUENCE [LARGE SCALE GENOMIC DNA]</scope>
    <source>
        <strain evidence="3">PB4641</strain>
    </source>
</reference>
<dbReference type="PANTHER" id="PTHR23362">
    <property type="entry name" value="L-PLASTIN-RELATED"/>
    <property type="match status" value="1"/>
</dbReference>